<dbReference type="EMBL" id="KV442071">
    <property type="protein sequence ID" value="OAQ26033.1"/>
    <property type="molecule type" value="Genomic_DNA"/>
</dbReference>
<dbReference type="InterPro" id="IPR032675">
    <property type="entry name" value="LRR_dom_sf"/>
</dbReference>
<feature type="region of interest" description="Disordered" evidence="1">
    <location>
        <begin position="188"/>
        <end position="217"/>
    </location>
</feature>
<evidence type="ECO:0000313" key="4">
    <source>
        <dbReference type="Proteomes" id="UP000078512"/>
    </source>
</evidence>
<feature type="compositionally biased region" description="Polar residues" evidence="1">
    <location>
        <begin position="203"/>
        <end position="215"/>
    </location>
</feature>
<dbReference type="OrthoDB" id="421226at2759"/>
<feature type="region of interest" description="Disordered" evidence="1">
    <location>
        <begin position="466"/>
        <end position="531"/>
    </location>
</feature>
<feature type="compositionally biased region" description="Low complexity" evidence="1">
    <location>
        <begin position="497"/>
        <end position="518"/>
    </location>
</feature>
<feature type="domain" description="F-box" evidence="2">
    <location>
        <begin position="35"/>
        <end position="81"/>
    </location>
</feature>
<organism evidence="3 4">
    <name type="scientific">Linnemannia elongata AG-77</name>
    <dbReference type="NCBI Taxonomy" id="1314771"/>
    <lineage>
        <taxon>Eukaryota</taxon>
        <taxon>Fungi</taxon>
        <taxon>Fungi incertae sedis</taxon>
        <taxon>Mucoromycota</taxon>
        <taxon>Mortierellomycotina</taxon>
        <taxon>Mortierellomycetes</taxon>
        <taxon>Mortierellales</taxon>
        <taxon>Mortierellaceae</taxon>
        <taxon>Linnemannia</taxon>
    </lineage>
</organism>
<dbReference type="Gene3D" id="1.20.1280.50">
    <property type="match status" value="1"/>
</dbReference>
<dbReference type="GO" id="GO:0019005">
    <property type="term" value="C:SCF ubiquitin ligase complex"/>
    <property type="evidence" value="ECO:0007669"/>
    <property type="project" value="TreeGrafter"/>
</dbReference>
<dbReference type="AlphaFoldDB" id="A0A197JM42"/>
<dbReference type="Gene3D" id="3.80.10.10">
    <property type="entry name" value="Ribonuclease Inhibitor"/>
    <property type="match status" value="2"/>
</dbReference>
<feature type="compositionally biased region" description="Polar residues" evidence="1">
    <location>
        <begin position="487"/>
        <end position="496"/>
    </location>
</feature>
<dbReference type="PROSITE" id="PS50181">
    <property type="entry name" value="FBOX"/>
    <property type="match status" value="1"/>
</dbReference>
<name>A0A197JM42_9FUNG</name>
<protein>
    <recommendedName>
        <fullName evidence="2">F-box domain-containing protein</fullName>
    </recommendedName>
</protein>
<evidence type="ECO:0000259" key="2">
    <source>
        <dbReference type="PROSITE" id="PS50181"/>
    </source>
</evidence>
<dbReference type="InterPro" id="IPR001810">
    <property type="entry name" value="F-box_dom"/>
</dbReference>
<feature type="region of interest" description="Disordered" evidence="1">
    <location>
        <begin position="1"/>
        <end position="37"/>
    </location>
</feature>
<keyword evidence="4" id="KW-1185">Reference proteome</keyword>
<accession>A0A197JM42</accession>
<feature type="compositionally biased region" description="Low complexity" evidence="1">
    <location>
        <begin position="13"/>
        <end position="26"/>
    </location>
</feature>
<proteinExistence type="predicted"/>
<dbReference type="GO" id="GO:0031146">
    <property type="term" value="P:SCF-dependent proteasomal ubiquitin-dependent protein catabolic process"/>
    <property type="evidence" value="ECO:0007669"/>
    <property type="project" value="TreeGrafter"/>
</dbReference>
<dbReference type="InterPro" id="IPR006553">
    <property type="entry name" value="Leu-rich_rpt_Cys-con_subtyp"/>
</dbReference>
<dbReference type="InterPro" id="IPR036047">
    <property type="entry name" value="F-box-like_dom_sf"/>
</dbReference>
<evidence type="ECO:0000256" key="1">
    <source>
        <dbReference type="SAM" id="MobiDB-lite"/>
    </source>
</evidence>
<dbReference type="Proteomes" id="UP000078512">
    <property type="component" value="Unassembled WGS sequence"/>
</dbReference>
<reference evidence="3 4" key="1">
    <citation type="submission" date="2016-05" db="EMBL/GenBank/DDBJ databases">
        <title>Genome sequencing reveals origins of a unique bacterial endosymbiosis in the earliest lineages of terrestrial Fungi.</title>
        <authorList>
            <consortium name="DOE Joint Genome Institute"/>
            <person name="Uehling J."/>
            <person name="Gryganskyi A."/>
            <person name="Hameed K."/>
            <person name="Tschaplinski T."/>
            <person name="Misztal P."/>
            <person name="Wu S."/>
            <person name="Desiro A."/>
            <person name="Vande Pol N."/>
            <person name="Du Z.-Y."/>
            <person name="Zienkiewicz A."/>
            <person name="Zienkiewicz K."/>
            <person name="Morin E."/>
            <person name="Tisserant E."/>
            <person name="Splivallo R."/>
            <person name="Hainaut M."/>
            <person name="Henrissat B."/>
            <person name="Ohm R."/>
            <person name="Kuo A."/>
            <person name="Yan J."/>
            <person name="Lipzen A."/>
            <person name="Nolan M."/>
            <person name="Labutti K."/>
            <person name="Barry K."/>
            <person name="Goldstein A."/>
            <person name="Labbe J."/>
            <person name="Schadt C."/>
            <person name="Tuskan G."/>
            <person name="Grigoriev I."/>
            <person name="Martin F."/>
            <person name="Vilgalys R."/>
            <person name="Bonito G."/>
        </authorList>
    </citation>
    <scope>NUCLEOTIDE SEQUENCE [LARGE SCALE GENOMIC DNA]</scope>
    <source>
        <strain evidence="3 4">AG-77</strain>
    </source>
</reference>
<sequence length="602" mass="65043">MDVDMHMDTEPETTAAAQSSTSSLTHPPQPSPPATTTLTSLPTELILQVLSSLPLPILLSFRLVSSWTNTLVLEPVFWHRLEFSKQLLFKVGSGVGSSAKQLQLRRTSFGLSGGGGGAALPGGTGAGAGSKESVFQHSSDANLIVHRQSLAATLLSSTSSWVEDTRAVAGLDPGGAGPSVAISANIPRSIQQQQQQQQHKWDNLSTSPTATQQLPKHSPWTKIETSFLSFLTRLALNPRTAHGVRTILLEDWEGVESVQVLWTTLSAFSKVQTLVVRNSALRHLRFYPSNDYTIDKDEGATTTWPELQELDFQDCVQLKDLEGIQAWLPHLQDFSLAGCTALDDFSPLTLTPPLLSSSPAPSTVQVLALKKASFIHTRIQDEELIALLRRSPELEELRLDQCYGLTVKALKAIAFGDQSPVSFGDGVEGQGAGAGDIVGIAGQAPMATMMVQEVQVAPPYHIPTATATATANNDDNNNTGSPHTLAGPSQSLQPILTSATTTSSSFSSSSASTSTTLPLPHPQPPNQQTGSYIPHLRKLSLKNCYDFTDEGIRSLVGCKHLEWLVIRGIRQVNEDTAEWLHSQGVPLRKLLSPLGRWRHWHV</sequence>
<feature type="compositionally biased region" description="Low complexity" evidence="1">
    <location>
        <begin position="466"/>
        <end position="479"/>
    </location>
</feature>
<dbReference type="SUPFAM" id="SSF81383">
    <property type="entry name" value="F-box domain"/>
    <property type="match status" value="1"/>
</dbReference>
<dbReference type="PANTHER" id="PTHR13318">
    <property type="entry name" value="PARTNER OF PAIRED, ISOFORM B-RELATED"/>
    <property type="match status" value="1"/>
</dbReference>
<evidence type="ECO:0000313" key="3">
    <source>
        <dbReference type="EMBL" id="OAQ26033.1"/>
    </source>
</evidence>
<dbReference type="SMART" id="SM00367">
    <property type="entry name" value="LRR_CC"/>
    <property type="match status" value="3"/>
</dbReference>
<dbReference type="Pfam" id="PF12937">
    <property type="entry name" value="F-box-like"/>
    <property type="match status" value="1"/>
</dbReference>
<gene>
    <name evidence="3" type="ORF">K457DRAFT_34718</name>
</gene>
<dbReference type="SUPFAM" id="SSF52047">
    <property type="entry name" value="RNI-like"/>
    <property type="match status" value="1"/>
</dbReference>